<dbReference type="InterPro" id="IPR006439">
    <property type="entry name" value="HAD-SF_hydro_IA"/>
</dbReference>
<accession>A0A4D7CQ50</accession>
<keyword evidence="1" id="KW-0378">Hydrolase</keyword>
<dbReference type="RefSeq" id="WP_136953053.1">
    <property type="nucleotide sequence ID" value="NZ_CP039712.1"/>
</dbReference>
<dbReference type="EC" id="3.6.1.1" evidence="1"/>
<dbReference type="EMBL" id="CP039712">
    <property type="protein sequence ID" value="QCI86218.1"/>
    <property type="molecule type" value="Genomic_DNA"/>
</dbReference>
<dbReference type="InterPro" id="IPR023214">
    <property type="entry name" value="HAD_sf"/>
</dbReference>
<dbReference type="NCBIfam" id="TIGR01549">
    <property type="entry name" value="HAD-SF-IA-v1"/>
    <property type="match status" value="1"/>
</dbReference>
<dbReference type="GO" id="GO:0006281">
    <property type="term" value="P:DNA repair"/>
    <property type="evidence" value="ECO:0007669"/>
    <property type="project" value="TreeGrafter"/>
</dbReference>
<dbReference type="Gene3D" id="3.40.50.1000">
    <property type="entry name" value="HAD superfamily/HAD-like"/>
    <property type="match status" value="1"/>
</dbReference>
<dbReference type="Gene3D" id="1.10.150.240">
    <property type="entry name" value="Putative phosphatase, domain 2"/>
    <property type="match status" value="1"/>
</dbReference>
<gene>
    <name evidence="1" type="primary">ppaX</name>
    <name evidence="1" type="ORF">FA707_04235</name>
</gene>
<name>A0A4D7CQ50_9ENTE</name>
<dbReference type="PRINTS" id="PR00413">
    <property type="entry name" value="HADHALOGNASE"/>
</dbReference>
<dbReference type="GO" id="GO:0008967">
    <property type="term" value="F:phosphoglycolate phosphatase activity"/>
    <property type="evidence" value="ECO:0007669"/>
    <property type="project" value="TreeGrafter"/>
</dbReference>
<dbReference type="InterPro" id="IPR041492">
    <property type="entry name" value="HAD_2"/>
</dbReference>
<dbReference type="SFLD" id="SFLDS00003">
    <property type="entry name" value="Haloacid_Dehalogenase"/>
    <property type="match status" value="1"/>
</dbReference>
<dbReference type="KEGG" id="vao:FA707_04235"/>
<evidence type="ECO:0000313" key="2">
    <source>
        <dbReference type="Proteomes" id="UP000298615"/>
    </source>
</evidence>
<keyword evidence="2" id="KW-1185">Reference proteome</keyword>
<dbReference type="InterPro" id="IPR036412">
    <property type="entry name" value="HAD-like_sf"/>
</dbReference>
<dbReference type="SUPFAM" id="SSF56784">
    <property type="entry name" value="HAD-like"/>
    <property type="match status" value="1"/>
</dbReference>
<protein>
    <submittedName>
        <fullName evidence="1">Pyrophosphatase PpaX</fullName>
        <ecNumber evidence="1">3.6.1.1</ecNumber>
    </submittedName>
</protein>
<dbReference type="PANTHER" id="PTHR43434">
    <property type="entry name" value="PHOSPHOGLYCOLATE PHOSPHATASE"/>
    <property type="match status" value="1"/>
</dbReference>
<dbReference type="NCBIfam" id="TIGR01509">
    <property type="entry name" value="HAD-SF-IA-v3"/>
    <property type="match status" value="1"/>
</dbReference>
<sequence>MVKIETVLFDFDGTLADTNSLIAQSYLHVLDKYFPGKFQTEESVLAFNGPSLEEVFSSLDKANAEQMIKEYREYNHARHDEFIEVFPDVPEVLASLKKAGVKLAVVSTKKKELLQHGLEFLNIHEYFDVILGSGDFTKVKPNPESLNIAMERLEANRESTMMIGDNPQDIEAANRAGVKGVFVEWSCKSLADVASYQPYKTVKTMRDLEQLIIAENNGGDK</sequence>
<proteinExistence type="predicted"/>
<dbReference type="FunFam" id="3.40.50.1000:FF:000022">
    <property type="entry name" value="Phosphoglycolate phosphatase"/>
    <property type="match status" value="1"/>
</dbReference>
<dbReference type="InterPro" id="IPR050155">
    <property type="entry name" value="HAD-like_hydrolase_sf"/>
</dbReference>
<dbReference type="InterPro" id="IPR023198">
    <property type="entry name" value="PGP-like_dom2"/>
</dbReference>
<evidence type="ECO:0000313" key="1">
    <source>
        <dbReference type="EMBL" id="QCI86218.1"/>
    </source>
</evidence>
<reference evidence="1 2" key="1">
    <citation type="submission" date="2019-04" db="EMBL/GenBank/DDBJ databases">
        <title>Vagococcus sp. nov., isolated from faeces of yaks (Bos grunniens).</title>
        <authorList>
            <person name="Ge Y."/>
        </authorList>
    </citation>
    <scope>NUCLEOTIDE SEQUENCE [LARGE SCALE GENOMIC DNA]</scope>
    <source>
        <strain evidence="1 2">MN-17</strain>
    </source>
</reference>
<organism evidence="1 2">
    <name type="scientific">Vagococcus zengguangii</name>
    <dbReference type="NCBI Taxonomy" id="2571750"/>
    <lineage>
        <taxon>Bacteria</taxon>
        <taxon>Bacillati</taxon>
        <taxon>Bacillota</taxon>
        <taxon>Bacilli</taxon>
        <taxon>Lactobacillales</taxon>
        <taxon>Enterococcaceae</taxon>
        <taxon>Vagococcus</taxon>
    </lineage>
</organism>
<dbReference type="AlphaFoldDB" id="A0A4D7CQ50"/>
<dbReference type="Proteomes" id="UP000298615">
    <property type="component" value="Chromosome"/>
</dbReference>
<dbReference type="Pfam" id="PF13419">
    <property type="entry name" value="HAD_2"/>
    <property type="match status" value="1"/>
</dbReference>
<dbReference type="PANTHER" id="PTHR43434:SF26">
    <property type="entry name" value="PYROPHOSPHATASE PPAX"/>
    <property type="match status" value="1"/>
</dbReference>
<dbReference type="SFLD" id="SFLDG01129">
    <property type="entry name" value="C1.5:_HAD__Beta-PGM__Phosphata"/>
    <property type="match status" value="1"/>
</dbReference>
<dbReference type="SFLD" id="SFLDG01135">
    <property type="entry name" value="C1.5.6:_HAD__Beta-PGM__Phospha"/>
    <property type="match status" value="1"/>
</dbReference>
<dbReference type="GO" id="GO:0004427">
    <property type="term" value="F:inorganic diphosphate phosphatase activity"/>
    <property type="evidence" value="ECO:0007669"/>
    <property type="project" value="UniProtKB-EC"/>
</dbReference>
<dbReference type="NCBIfam" id="NF009804">
    <property type="entry name" value="PRK13288.1"/>
    <property type="match status" value="1"/>
</dbReference>
<dbReference type="GO" id="GO:0005829">
    <property type="term" value="C:cytosol"/>
    <property type="evidence" value="ECO:0007669"/>
    <property type="project" value="TreeGrafter"/>
</dbReference>